<organism evidence="8 9">
    <name type="scientific">Kingdonia uniflora</name>
    <dbReference type="NCBI Taxonomy" id="39325"/>
    <lineage>
        <taxon>Eukaryota</taxon>
        <taxon>Viridiplantae</taxon>
        <taxon>Streptophyta</taxon>
        <taxon>Embryophyta</taxon>
        <taxon>Tracheophyta</taxon>
        <taxon>Spermatophyta</taxon>
        <taxon>Magnoliopsida</taxon>
        <taxon>Ranunculales</taxon>
        <taxon>Circaeasteraceae</taxon>
        <taxon>Kingdonia</taxon>
    </lineage>
</organism>
<dbReference type="GO" id="GO:0016020">
    <property type="term" value="C:membrane"/>
    <property type="evidence" value="ECO:0007669"/>
    <property type="project" value="UniProtKB-SubCell"/>
</dbReference>
<dbReference type="InterPro" id="IPR038770">
    <property type="entry name" value="Na+/solute_symporter_sf"/>
</dbReference>
<keyword evidence="5 7" id="KW-1133">Transmembrane helix</keyword>
<feature type="transmembrane region" description="Helical" evidence="7">
    <location>
        <begin position="45"/>
        <end position="62"/>
    </location>
</feature>
<accession>A0A7J7NY11</accession>
<dbReference type="OrthoDB" id="203097at2759"/>
<dbReference type="Gene3D" id="1.20.1530.20">
    <property type="match status" value="1"/>
</dbReference>
<dbReference type="PANTHER" id="PTHR10361">
    <property type="entry name" value="SODIUM-BILE ACID COTRANSPORTER"/>
    <property type="match status" value="1"/>
</dbReference>
<evidence type="ECO:0000256" key="7">
    <source>
        <dbReference type="SAM" id="Phobius"/>
    </source>
</evidence>
<evidence type="ECO:0000256" key="5">
    <source>
        <dbReference type="ARBA" id="ARBA00022989"/>
    </source>
</evidence>
<dbReference type="Proteomes" id="UP000541444">
    <property type="component" value="Unassembled WGS sequence"/>
</dbReference>
<evidence type="ECO:0000256" key="2">
    <source>
        <dbReference type="ARBA" id="ARBA00004141"/>
    </source>
</evidence>
<comment type="subcellular location">
    <subcellularLocation>
        <location evidence="2">Membrane</location>
        <topology evidence="2">Multi-pass membrane protein</topology>
    </subcellularLocation>
    <subcellularLocation>
        <location evidence="1">Plastid</location>
        <location evidence="1">Chloroplast envelope</location>
    </subcellularLocation>
</comment>
<dbReference type="InterPro" id="IPR004710">
    <property type="entry name" value="Bilac:Na_transpt"/>
</dbReference>
<keyword evidence="9" id="KW-1185">Reference proteome</keyword>
<sequence>MLSIGIRLSIQDFSLAFQRPVPLSIGFLAQYAVKLVLGVVHARLLGVPLTFYVGFILTACVARAQHSIYASYLSKGDVSLSILLTSSTTILSALITPVLTGLLIGFIVPVDAIAMSKTILQVVLVPITLGLVVNTYTKSVVRIIQPIMPLVAMMARGGRGRGRKVGHVCRDLYSGTLADDLVLHQESLGSIPIDQGVPSATVVPELPGTPPAPVIPSISAEMRKFM</sequence>
<reference evidence="8 9" key="1">
    <citation type="journal article" date="2020" name="IScience">
        <title>Genome Sequencing of the Endangered Kingdonia uniflora (Circaeasteraceae, Ranunculales) Reveals Potential Mechanisms of Evolutionary Specialization.</title>
        <authorList>
            <person name="Sun Y."/>
            <person name="Deng T."/>
            <person name="Zhang A."/>
            <person name="Moore M.J."/>
            <person name="Landis J.B."/>
            <person name="Lin N."/>
            <person name="Zhang H."/>
            <person name="Zhang X."/>
            <person name="Huang J."/>
            <person name="Zhang X."/>
            <person name="Sun H."/>
            <person name="Wang H."/>
        </authorList>
    </citation>
    <scope>NUCLEOTIDE SEQUENCE [LARGE SCALE GENOMIC DNA]</scope>
    <source>
        <strain evidence="8">TB1705</strain>
        <tissue evidence="8">Leaf</tissue>
    </source>
</reference>
<keyword evidence="6 7" id="KW-0472">Membrane</keyword>
<gene>
    <name evidence="8" type="ORF">GIB67_029519</name>
</gene>
<dbReference type="EMBL" id="JACGCM010000445">
    <property type="protein sequence ID" value="KAF6172101.1"/>
    <property type="molecule type" value="Genomic_DNA"/>
</dbReference>
<evidence type="ECO:0000256" key="4">
    <source>
        <dbReference type="ARBA" id="ARBA00022692"/>
    </source>
</evidence>
<dbReference type="Pfam" id="PF01758">
    <property type="entry name" value="SBF"/>
    <property type="match status" value="1"/>
</dbReference>
<dbReference type="AlphaFoldDB" id="A0A7J7NY11"/>
<evidence type="ECO:0000256" key="1">
    <source>
        <dbReference type="ARBA" id="ARBA00004119"/>
    </source>
</evidence>
<feature type="transmembrane region" description="Helical" evidence="7">
    <location>
        <begin position="119"/>
        <end position="137"/>
    </location>
</feature>
<proteinExistence type="inferred from homology"/>
<dbReference type="InterPro" id="IPR002657">
    <property type="entry name" value="BilAc:Na_symport/Acr3"/>
</dbReference>
<dbReference type="GO" id="GO:0009941">
    <property type="term" value="C:chloroplast envelope"/>
    <property type="evidence" value="ECO:0007669"/>
    <property type="project" value="UniProtKB-SubCell"/>
</dbReference>
<evidence type="ECO:0000256" key="6">
    <source>
        <dbReference type="ARBA" id="ARBA00023136"/>
    </source>
</evidence>
<protein>
    <submittedName>
        <fullName evidence="8">Uncharacterized protein</fullName>
    </submittedName>
</protein>
<evidence type="ECO:0000313" key="9">
    <source>
        <dbReference type="Proteomes" id="UP000541444"/>
    </source>
</evidence>
<comment type="similarity">
    <text evidence="3">Belongs to the bile acid:sodium symporter (BASS) (TC 2.A.28) family.</text>
</comment>
<name>A0A7J7NY11_9MAGN</name>
<comment type="caution">
    <text evidence="8">The sequence shown here is derived from an EMBL/GenBank/DDBJ whole genome shotgun (WGS) entry which is preliminary data.</text>
</comment>
<feature type="transmembrane region" description="Helical" evidence="7">
    <location>
        <begin position="82"/>
        <end position="107"/>
    </location>
</feature>
<evidence type="ECO:0000313" key="8">
    <source>
        <dbReference type="EMBL" id="KAF6172101.1"/>
    </source>
</evidence>
<evidence type="ECO:0000256" key="3">
    <source>
        <dbReference type="ARBA" id="ARBA00006528"/>
    </source>
</evidence>
<keyword evidence="4 7" id="KW-0812">Transmembrane</keyword>
<feature type="transmembrane region" description="Helical" evidence="7">
    <location>
        <begin position="21"/>
        <end position="39"/>
    </location>
</feature>
<dbReference type="PANTHER" id="PTHR10361:SF33">
    <property type="entry name" value="SODIUM_METABOLITE COTRANSPORTER BASS3, CHLOROPLASTIC-RELATED"/>
    <property type="match status" value="1"/>
</dbReference>